<dbReference type="InterPro" id="IPR036724">
    <property type="entry name" value="Cobalamin-bd_sf"/>
</dbReference>
<feature type="domain" description="B12-binding" evidence="8">
    <location>
        <begin position="12"/>
        <end position="146"/>
    </location>
</feature>
<dbReference type="InterPro" id="IPR034466">
    <property type="entry name" value="Methyltransferase_Class_B"/>
</dbReference>
<dbReference type="EMBL" id="JAFBEE010000013">
    <property type="protein sequence ID" value="MBM7615508.1"/>
    <property type="molecule type" value="Genomic_DNA"/>
</dbReference>
<dbReference type="RefSeq" id="WP_204402812.1">
    <property type="nucleotide sequence ID" value="NZ_JAFBEE010000013.1"/>
</dbReference>
<dbReference type="Gene3D" id="3.40.50.280">
    <property type="entry name" value="Cobalamin-binding domain"/>
    <property type="match status" value="1"/>
</dbReference>
<evidence type="ECO:0000256" key="5">
    <source>
        <dbReference type="ARBA" id="ARBA00022723"/>
    </source>
</evidence>
<protein>
    <submittedName>
        <fullName evidence="10">Radical SAM superfamily enzyme YgiQ (UPF0313 family)</fullName>
    </submittedName>
</protein>
<dbReference type="PROSITE" id="PS51918">
    <property type="entry name" value="RADICAL_SAM"/>
    <property type="match status" value="1"/>
</dbReference>
<evidence type="ECO:0000259" key="9">
    <source>
        <dbReference type="PROSITE" id="PS51918"/>
    </source>
</evidence>
<proteinExistence type="predicted"/>
<dbReference type="CDD" id="cd02068">
    <property type="entry name" value="radical_SAM_B12_BD"/>
    <property type="match status" value="1"/>
</dbReference>
<dbReference type="Pfam" id="PF04055">
    <property type="entry name" value="Radical_SAM"/>
    <property type="match status" value="1"/>
</dbReference>
<comment type="cofactor">
    <cofactor evidence="1">
        <name>[4Fe-4S] cluster</name>
        <dbReference type="ChEBI" id="CHEBI:49883"/>
    </cofactor>
</comment>
<dbReference type="SUPFAM" id="SSF102114">
    <property type="entry name" value="Radical SAM enzymes"/>
    <property type="match status" value="1"/>
</dbReference>
<feature type="domain" description="Radical SAM core" evidence="9">
    <location>
        <begin position="187"/>
        <end position="410"/>
    </location>
</feature>
<evidence type="ECO:0000313" key="10">
    <source>
        <dbReference type="EMBL" id="MBM7615508.1"/>
    </source>
</evidence>
<comment type="caution">
    <text evidence="10">The sequence shown here is derived from an EMBL/GenBank/DDBJ whole genome shotgun (WGS) entry which is preliminary data.</text>
</comment>
<evidence type="ECO:0000256" key="1">
    <source>
        <dbReference type="ARBA" id="ARBA00001966"/>
    </source>
</evidence>
<dbReference type="PANTHER" id="PTHR43409">
    <property type="entry name" value="ANAEROBIC MAGNESIUM-PROTOPORPHYRIN IX MONOMETHYL ESTER CYCLASE-RELATED"/>
    <property type="match status" value="1"/>
</dbReference>
<gene>
    <name evidence="10" type="ORF">JOC73_002078</name>
</gene>
<dbReference type="Gene3D" id="3.80.30.20">
    <property type="entry name" value="tm_1862 like domain"/>
    <property type="match status" value="1"/>
</dbReference>
<dbReference type="InterPro" id="IPR007197">
    <property type="entry name" value="rSAM"/>
</dbReference>
<dbReference type="Pfam" id="PF02310">
    <property type="entry name" value="B12-binding"/>
    <property type="match status" value="1"/>
</dbReference>
<evidence type="ECO:0000313" key="11">
    <source>
        <dbReference type="Proteomes" id="UP001314796"/>
    </source>
</evidence>
<dbReference type="SFLD" id="SFLDG01082">
    <property type="entry name" value="B12-binding_domain_containing"/>
    <property type="match status" value="1"/>
</dbReference>
<dbReference type="InterPro" id="IPR058240">
    <property type="entry name" value="rSAM_sf"/>
</dbReference>
<dbReference type="PANTHER" id="PTHR43409:SF7">
    <property type="entry name" value="BLL1977 PROTEIN"/>
    <property type="match status" value="1"/>
</dbReference>
<dbReference type="InterPro" id="IPR051198">
    <property type="entry name" value="BchE-like"/>
</dbReference>
<evidence type="ECO:0000256" key="6">
    <source>
        <dbReference type="ARBA" id="ARBA00023004"/>
    </source>
</evidence>
<dbReference type="CDD" id="cd01335">
    <property type="entry name" value="Radical_SAM"/>
    <property type="match status" value="1"/>
</dbReference>
<dbReference type="SUPFAM" id="SSF52242">
    <property type="entry name" value="Cobalamin (vitamin B12)-binding domain"/>
    <property type="match status" value="1"/>
</dbReference>
<dbReference type="SFLD" id="SFLDS00029">
    <property type="entry name" value="Radical_SAM"/>
    <property type="match status" value="1"/>
</dbReference>
<keyword evidence="7" id="KW-0411">Iron-sulfur</keyword>
<keyword evidence="4" id="KW-0949">S-adenosyl-L-methionine</keyword>
<dbReference type="SFLD" id="SFLDG01123">
    <property type="entry name" value="methyltransferase_(Class_B)"/>
    <property type="match status" value="1"/>
</dbReference>
<dbReference type="InterPro" id="IPR023404">
    <property type="entry name" value="rSAM_horseshoe"/>
</dbReference>
<keyword evidence="11" id="KW-1185">Reference proteome</keyword>
<dbReference type="InterPro" id="IPR006158">
    <property type="entry name" value="Cobalamin-bd"/>
</dbReference>
<evidence type="ECO:0000259" key="8">
    <source>
        <dbReference type="PROSITE" id="PS51332"/>
    </source>
</evidence>
<name>A0ABS2NRE7_9FIRM</name>
<evidence type="ECO:0000256" key="2">
    <source>
        <dbReference type="ARBA" id="ARBA00022603"/>
    </source>
</evidence>
<organism evidence="10 11">
    <name type="scientific">Alkaliphilus hydrothermalis</name>
    <dbReference type="NCBI Taxonomy" id="1482730"/>
    <lineage>
        <taxon>Bacteria</taxon>
        <taxon>Bacillati</taxon>
        <taxon>Bacillota</taxon>
        <taxon>Clostridia</taxon>
        <taxon>Peptostreptococcales</taxon>
        <taxon>Natronincolaceae</taxon>
        <taxon>Alkaliphilus</taxon>
    </lineage>
</organism>
<reference evidence="10 11" key="1">
    <citation type="submission" date="2021-01" db="EMBL/GenBank/DDBJ databases">
        <title>Genomic Encyclopedia of Type Strains, Phase IV (KMG-IV): sequencing the most valuable type-strain genomes for metagenomic binning, comparative biology and taxonomic classification.</title>
        <authorList>
            <person name="Goeker M."/>
        </authorList>
    </citation>
    <scope>NUCLEOTIDE SEQUENCE [LARGE SCALE GENOMIC DNA]</scope>
    <source>
        <strain evidence="10 11">DSM 25890</strain>
    </source>
</reference>
<dbReference type="Proteomes" id="UP001314796">
    <property type="component" value="Unassembled WGS sequence"/>
</dbReference>
<evidence type="ECO:0000256" key="7">
    <source>
        <dbReference type="ARBA" id="ARBA00023014"/>
    </source>
</evidence>
<keyword evidence="2" id="KW-0489">Methyltransferase</keyword>
<evidence type="ECO:0000256" key="4">
    <source>
        <dbReference type="ARBA" id="ARBA00022691"/>
    </source>
</evidence>
<dbReference type="InterPro" id="IPR006638">
    <property type="entry name" value="Elp3/MiaA/NifB-like_rSAM"/>
</dbReference>
<accession>A0ABS2NRE7</accession>
<keyword evidence="6" id="KW-0408">Iron</keyword>
<keyword evidence="5" id="KW-0479">Metal-binding</keyword>
<dbReference type="SMART" id="SM00729">
    <property type="entry name" value="Elp3"/>
    <property type="match status" value="1"/>
</dbReference>
<dbReference type="PROSITE" id="PS51332">
    <property type="entry name" value="B12_BINDING"/>
    <property type="match status" value="1"/>
</dbReference>
<keyword evidence="3" id="KW-0808">Transferase</keyword>
<evidence type="ECO:0000256" key="3">
    <source>
        <dbReference type="ARBA" id="ARBA00022679"/>
    </source>
</evidence>
<sequence>MYKRVLLINCAINQISRKKIKSAVSSPNLGMISIASTLLMHGYEVKILDFFVEEISINQFIDILNEFQPEVIGFSVYTRTTKFMEKIIKIIKQIKYNAKIIVGGPHPTFQSKEMLDQYPIDFVIRGEGEFTFIKLLEYLNYPDQYSIDNIKGISYRCEERVVENADTGYIQNLDALPLQAIDLIKREKYSSPFTISTSRGCPGDCVYCASRAMSGHKYRKKTAENIIGEILYLRKKLDTNKFIILDDTFTADEERLNNFINYLIKIDESFTYRIESRGDVLTESMLHSLKDSGCKVVHTGIESGSQEVLNKIGKKINLDESLGLVRYGKDIGLHMVCSFIIGHYSDSHETIEATLELMQDLKKNNIEVSISMCTPFPGTPLYINRDKLGVKLHSHSWEEYDFGNVIISTKHLTQQDLRDYLFKGVELCK</sequence>